<feature type="compositionally biased region" description="Polar residues" evidence="1">
    <location>
        <begin position="13"/>
        <end position="29"/>
    </location>
</feature>
<gene>
    <name evidence="2" type="ORF">PCASD_25146</name>
</gene>
<evidence type="ECO:0000313" key="3">
    <source>
        <dbReference type="Proteomes" id="UP000235392"/>
    </source>
</evidence>
<accession>A0A2N5SI37</accession>
<dbReference type="Proteomes" id="UP000235392">
    <property type="component" value="Unassembled WGS sequence"/>
</dbReference>
<proteinExistence type="predicted"/>
<protein>
    <submittedName>
        <fullName evidence="2">Uncharacterized protein</fullName>
    </submittedName>
</protein>
<sequence length="51" mass="5722">MLTQESLAFPGSPHQSDSNHPHQSNSNQEIELVESLTCARNLLGELWNPTY</sequence>
<reference evidence="2 3" key="1">
    <citation type="submission" date="2017-11" db="EMBL/GenBank/DDBJ databases">
        <title>De novo assembly and phasing of dikaryotic genomes from two isolates of Puccinia coronata f. sp. avenae, the causal agent of oat crown rust.</title>
        <authorList>
            <person name="Miller M.E."/>
            <person name="Zhang Y."/>
            <person name="Omidvar V."/>
            <person name="Sperschneider J."/>
            <person name="Schwessinger B."/>
            <person name="Raley C."/>
            <person name="Palmer J.M."/>
            <person name="Garnica D."/>
            <person name="Upadhyaya N."/>
            <person name="Rathjen J."/>
            <person name="Taylor J.M."/>
            <person name="Park R.F."/>
            <person name="Dodds P.N."/>
            <person name="Hirsch C.D."/>
            <person name="Kianian S.F."/>
            <person name="Figueroa M."/>
        </authorList>
    </citation>
    <scope>NUCLEOTIDE SEQUENCE [LARGE SCALE GENOMIC DNA]</scope>
    <source>
        <strain evidence="2">12SD80</strain>
    </source>
</reference>
<dbReference type="AlphaFoldDB" id="A0A2N5SI37"/>
<organism evidence="2 3">
    <name type="scientific">Puccinia coronata f. sp. avenae</name>
    <dbReference type="NCBI Taxonomy" id="200324"/>
    <lineage>
        <taxon>Eukaryota</taxon>
        <taxon>Fungi</taxon>
        <taxon>Dikarya</taxon>
        <taxon>Basidiomycota</taxon>
        <taxon>Pucciniomycotina</taxon>
        <taxon>Pucciniomycetes</taxon>
        <taxon>Pucciniales</taxon>
        <taxon>Pucciniaceae</taxon>
        <taxon>Puccinia</taxon>
    </lineage>
</organism>
<evidence type="ECO:0000256" key="1">
    <source>
        <dbReference type="SAM" id="MobiDB-lite"/>
    </source>
</evidence>
<dbReference type="EMBL" id="PGCI01000870">
    <property type="protein sequence ID" value="PLW12885.1"/>
    <property type="molecule type" value="Genomic_DNA"/>
</dbReference>
<evidence type="ECO:0000313" key="2">
    <source>
        <dbReference type="EMBL" id="PLW12885.1"/>
    </source>
</evidence>
<feature type="region of interest" description="Disordered" evidence="1">
    <location>
        <begin position="1"/>
        <end position="29"/>
    </location>
</feature>
<comment type="caution">
    <text evidence="2">The sequence shown here is derived from an EMBL/GenBank/DDBJ whole genome shotgun (WGS) entry which is preliminary data.</text>
</comment>
<name>A0A2N5SI37_9BASI</name>